<dbReference type="Proteomes" id="UP000295431">
    <property type="component" value="Unassembled WGS sequence"/>
</dbReference>
<feature type="transmembrane region" description="Helical" evidence="1">
    <location>
        <begin position="518"/>
        <end position="541"/>
    </location>
</feature>
<feature type="transmembrane region" description="Helical" evidence="1">
    <location>
        <begin position="12"/>
        <end position="29"/>
    </location>
</feature>
<reference evidence="2 3" key="1">
    <citation type="submission" date="2019-03" db="EMBL/GenBank/DDBJ databases">
        <title>Draft genome sequences of novel Actinobacteria.</title>
        <authorList>
            <person name="Sahin N."/>
            <person name="Ay H."/>
            <person name="Saygin H."/>
        </authorList>
    </citation>
    <scope>NUCLEOTIDE SEQUENCE [LARGE SCALE GENOMIC DNA]</scope>
    <source>
        <strain evidence="2 3">DSM 45347</strain>
    </source>
</reference>
<gene>
    <name evidence="2" type="ORF">E1284_10650</name>
</gene>
<feature type="transmembrane region" description="Helical" evidence="1">
    <location>
        <begin position="175"/>
        <end position="200"/>
    </location>
</feature>
<dbReference type="OrthoDB" id="2014935at2"/>
<evidence type="ECO:0000256" key="1">
    <source>
        <dbReference type="SAM" id="Phobius"/>
    </source>
</evidence>
<dbReference type="EMBL" id="SMJW01000040">
    <property type="protein sequence ID" value="TDC17002.1"/>
    <property type="molecule type" value="Genomic_DNA"/>
</dbReference>
<protein>
    <submittedName>
        <fullName evidence="2">ABC transporter permease</fullName>
    </submittedName>
</protein>
<dbReference type="AlphaFoldDB" id="A0A4R4P9T0"/>
<feature type="transmembrane region" description="Helical" evidence="1">
    <location>
        <begin position="411"/>
        <end position="435"/>
    </location>
</feature>
<evidence type="ECO:0000313" key="3">
    <source>
        <dbReference type="Proteomes" id="UP000295431"/>
    </source>
</evidence>
<name>A0A4R4P9T0_9ACTN</name>
<feature type="transmembrane region" description="Helical" evidence="1">
    <location>
        <begin position="36"/>
        <end position="58"/>
    </location>
</feature>
<feature type="transmembrane region" description="Helical" evidence="1">
    <location>
        <begin position="455"/>
        <end position="471"/>
    </location>
</feature>
<feature type="transmembrane region" description="Helical" evidence="1">
    <location>
        <begin position="142"/>
        <end position="169"/>
    </location>
</feature>
<sequence>MTATTLPAPVRAASGGALAGTGTLLRFMLRRDRVRFPAWTLGVALLMGYFTTALKSVYTTTEQLESVSAFSTSPAGAIFGGPGYGYDAITIERFLSGQYGLYVMLGAALMALLTVTRHTRAEERSGRAELVRANVVGRSAQLTAALILTALMCAAVAVLVTAITLAGGYAPAGSVLFGASVGAVGLVFGGIAAAAVQVFAYPRGASGLTGAVLGAAFVVRGIGDMAAVQGGGASWLSWLSPIGWSQQTAPYVLDRWWPLALSLACAAATAAAGYRLSGGRDLDAGLLPPRPGPPGAAAWLRSAPTLAFRLQRAAITGWSVALLVAGVAYGAFAQPMADGLDDAPEDLIAVMGGGGDLVAGYLGVMGLTMAFTVAVFAILAVQSVRAEESAGRTEPVLATAVSRTGWLGGNLAVTALAVPWLLFLAGLGTGAAAAVGTGDAALLWKTVLGHMAHTPAVWLLLAAAGMLYGALPRAMPVVWAVLGYGVVAGFFAPILDIPGSAVDVSPFAHVGEYPREDVSGAAVGVLALLAAVLTVLALRAFDRRDLTSKA</sequence>
<keyword evidence="1" id="KW-0472">Membrane</keyword>
<organism evidence="2 3">
    <name type="scientific">Actinomadura bangladeshensis</name>
    <dbReference type="NCBI Taxonomy" id="453573"/>
    <lineage>
        <taxon>Bacteria</taxon>
        <taxon>Bacillati</taxon>
        <taxon>Actinomycetota</taxon>
        <taxon>Actinomycetes</taxon>
        <taxon>Streptosporangiales</taxon>
        <taxon>Thermomonosporaceae</taxon>
        <taxon>Actinomadura</taxon>
    </lineage>
</organism>
<keyword evidence="3" id="KW-1185">Reference proteome</keyword>
<keyword evidence="1" id="KW-1133">Transmembrane helix</keyword>
<comment type="caution">
    <text evidence="2">The sequence shown here is derived from an EMBL/GenBank/DDBJ whole genome shotgun (WGS) entry which is preliminary data.</text>
</comment>
<keyword evidence="1" id="KW-0812">Transmembrane</keyword>
<feature type="transmembrane region" description="Helical" evidence="1">
    <location>
        <begin position="315"/>
        <end position="337"/>
    </location>
</feature>
<accession>A0A4R4P9T0</accession>
<feature type="transmembrane region" description="Helical" evidence="1">
    <location>
        <begin position="478"/>
        <end position="498"/>
    </location>
</feature>
<dbReference type="RefSeq" id="WP_131938864.1">
    <property type="nucleotide sequence ID" value="NZ_BAAAMX010000025.1"/>
</dbReference>
<feature type="transmembrane region" description="Helical" evidence="1">
    <location>
        <begin position="99"/>
        <end position="116"/>
    </location>
</feature>
<evidence type="ECO:0000313" key="2">
    <source>
        <dbReference type="EMBL" id="TDC17002.1"/>
    </source>
</evidence>
<feature type="transmembrane region" description="Helical" evidence="1">
    <location>
        <begin position="357"/>
        <end position="381"/>
    </location>
</feature>
<proteinExistence type="predicted"/>